<evidence type="ECO:0000313" key="8">
    <source>
        <dbReference type="EMBL" id="TNC48609.1"/>
    </source>
</evidence>
<reference evidence="8 9" key="1">
    <citation type="submission" date="2019-06" db="EMBL/GenBank/DDBJ databases">
        <title>YIM 131921 draft genome.</title>
        <authorList>
            <person name="Jiang L."/>
        </authorList>
    </citation>
    <scope>NUCLEOTIDE SEQUENCE [LARGE SCALE GENOMIC DNA]</scope>
    <source>
        <strain evidence="8 9">YIM 131921</strain>
    </source>
</reference>
<dbReference type="GO" id="GO:0005886">
    <property type="term" value="C:plasma membrane"/>
    <property type="evidence" value="ECO:0007669"/>
    <property type="project" value="TreeGrafter"/>
</dbReference>
<dbReference type="GO" id="GO:0006935">
    <property type="term" value="P:chemotaxis"/>
    <property type="evidence" value="ECO:0007669"/>
    <property type="project" value="UniProtKB-KW"/>
</dbReference>
<dbReference type="PROSITE" id="PS50885">
    <property type="entry name" value="HAMP"/>
    <property type="match status" value="1"/>
</dbReference>
<dbReference type="PROSITE" id="PS50111">
    <property type="entry name" value="CHEMOTAXIS_TRANSDUC_2"/>
    <property type="match status" value="1"/>
</dbReference>
<gene>
    <name evidence="8" type="ORF">FHG66_13805</name>
</gene>
<dbReference type="CDD" id="cd06225">
    <property type="entry name" value="HAMP"/>
    <property type="match status" value="1"/>
</dbReference>
<dbReference type="InterPro" id="IPR047347">
    <property type="entry name" value="YvaQ-like_sensor"/>
</dbReference>
<dbReference type="PANTHER" id="PTHR43531:SF11">
    <property type="entry name" value="METHYL-ACCEPTING CHEMOTAXIS PROTEIN 3"/>
    <property type="match status" value="1"/>
</dbReference>
<keyword evidence="5" id="KW-0812">Transmembrane</keyword>
<dbReference type="Proteomes" id="UP000305887">
    <property type="component" value="Unassembled WGS sequence"/>
</dbReference>
<evidence type="ECO:0000256" key="5">
    <source>
        <dbReference type="SAM" id="Phobius"/>
    </source>
</evidence>
<dbReference type="AlphaFoldDB" id="A0A5C4MVS0"/>
<evidence type="ECO:0000256" key="1">
    <source>
        <dbReference type="ARBA" id="ARBA00022500"/>
    </source>
</evidence>
<dbReference type="GO" id="GO:0007165">
    <property type="term" value="P:signal transduction"/>
    <property type="evidence" value="ECO:0007669"/>
    <property type="project" value="UniProtKB-KW"/>
</dbReference>
<name>A0A5C4MVS0_9RHOB</name>
<evidence type="ECO:0000259" key="6">
    <source>
        <dbReference type="PROSITE" id="PS50111"/>
    </source>
</evidence>
<dbReference type="Gene3D" id="1.10.287.950">
    <property type="entry name" value="Methyl-accepting chemotaxis protein"/>
    <property type="match status" value="1"/>
</dbReference>
<dbReference type="OrthoDB" id="9814362at2"/>
<dbReference type="Pfam" id="PF00672">
    <property type="entry name" value="HAMP"/>
    <property type="match status" value="1"/>
</dbReference>
<dbReference type="InterPro" id="IPR004090">
    <property type="entry name" value="Chemotax_Me-accpt_rcpt"/>
</dbReference>
<comment type="similarity">
    <text evidence="2">Belongs to the methyl-accepting chemotaxis (MCP) protein family.</text>
</comment>
<keyword evidence="9" id="KW-1185">Reference proteome</keyword>
<evidence type="ECO:0000256" key="3">
    <source>
        <dbReference type="PROSITE-ProRule" id="PRU00284"/>
    </source>
</evidence>
<dbReference type="Pfam" id="PF00015">
    <property type="entry name" value="MCPsignal"/>
    <property type="match status" value="1"/>
</dbReference>
<dbReference type="InterPro" id="IPR051310">
    <property type="entry name" value="MCP_chemotaxis"/>
</dbReference>
<dbReference type="SMART" id="SM00283">
    <property type="entry name" value="MA"/>
    <property type="match status" value="1"/>
</dbReference>
<dbReference type="SUPFAM" id="SSF58104">
    <property type="entry name" value="Methyl-accepting chemotaxis protein (MCP) signaling domain"/>
    <property type="match status" value="1"/>
</dbReference>
<dbReference type="GO" id="GO:0004888">
    <property type="term" value="F:transmembrane signaling receptor activity"/>
    <property type="evidence" value="ECO:0007669"/>
    <property type="project" value="InterPro"/>
</dbReference>
<dbReference type="InterPro" id="IPR004089">
    <property type="entry name" value="MCPsignal_dom"/>
</dbReference>
<feature type="region of interest" description="Disordered" evidence="4">
    <location>
        <begin position="519"/>
        <end position="567"/>
    </location>
</feature>
<dbReference type="EMBL" id="VDFU01000016">
    <property type="protein sequence ID" value="TNC48609.1"/>
    <property type="molecule type" value="Genomic_DNA"/>
</dbReference>
<dbReference type="Pfam" id="PF12729">
    <property type="entry name" value="4HB_MCP_1"/>
    <property type="match status" value="1"/>
</dbReference>
<accession>A0A5C4MVS0</accession>
<dbReference type="InterPro" id="IPR003660">
    <property type="entry name" value="HAMP_dom"/>
</dbReference>
<evidence type="ECO:0000256" key="4">
    <source>
        <dbReference type="SAM" id="MobiDB-lite"/>
    </source>
</evidence>
<dbReference type="PRINTS" id="PR00260">
    <property type="entry name" value="CHEMTRNSDUCR"/>
</dbReference>
<evidence type="ECO:0000313" key="9">
    <source>
        <dbReference type="Proteomes" id="UP000305887"/>
    </source>
</evidence>
<feature type="compositionally biased region" description="Basic and acidic residues" evidence="4">
    <location>
        <begin position="558"/>
        <end position="567"/>
    </location>
</feature>
<keyword evidence="3" id="KW-0807">Transducer</keyword>
<keyword evidence="5" id="KW-0472">Membrane</keyword>
<organism evidence="8 9">
    <name type="scientific">Rubellimicrobium rubrum</name>
    <dbReference type="NCBI Taxonomy" id="2585369"/>
    <lineage>
        <taxon>Bacteria</taxon>
        <taxon>Pseudomonadati</taxon>
        <taxon>Pseudomonadota</taxon>
        <taxon>Alphaproteobacteria</taxon>
        <taxon>Rhodobacterales</taxon>
        <taxon>Roseobacteraceae</taxon>
        <taxon>Rubellimicrobium</taxon>
    </lineage>
</organism>
<feature type="domain" description="HAMP" evidence="7">
    <location>
        <begin position="237"/>
        <end position="279"/>
    </location>
</feature>
<sequence length="567" mass="60506">MTADQQNRPCGMPSKRTDMRVTLKMKLVATFAALILMSGAGMLTAIDKLGSLNDRVTRMVQVELNRAQQSEELMTQQLLIKQAVRDVLLSDTEAQEQTARDELSAAREARKSLMHQLETTFDDERGVALVATFRERSVPLTQANDRAMALYDADDQAGARDVLHGEAANSWAAAEAALRELFEYNYEALDNAQTDAADLYANARTLVIALLVVSAVLGAASATWIVLSIFRGMTRGVELARKVATGDLTEKAAIRSNDEVSDLLNALNTMVEALRRVTEEASASAGQVASGSSEMAATAGQLSQGATEQAAATEQASASVEQMAANIKQTAHSAGETETVATQSLESAREVIKMTEVSMGAMTTIAQQILVMQEIARQTDLLALNAAVEAARAGEHGRGFAVVASEVRKLAERSQKAAAEVSRLSADTKVGTEVAGPKLQQLVTDIERTSRLVAQISTANQELSIGASQVNQAIDQLNQVTQENTAASEQVSATAETLATQAEALRGAMAFFRTAHDQNASLSRDEDPVRSPADMGLLRRKGANPKGHISPRAAEAIQTDRHMSAAA</sequence>
<feature type="domain" description="Methyl-accepting transducer" evidence="6">
    <location>
        <begin position="284"/>
        <end position="499"/>
    </location>
</feature>
<dbReference type="PANTHER" id="PTHR43531">
    <property type="entry name" value="PROTEIN ICFG"/>
    <property type="match status" value="1"/>
</dbReference>
<evidence type="ECO:0000256" key="2">
    <source>
        <dbReference type="ARBA" id="ARBA00029447"/>
    </source>
</evidence>
<comment type="caution">
    <text evidence="8">The sequence shown here is derived from an EMBL/GenBank/DDBJ whole genome shotgun (WGS) entry which is preliminary data.</text>
</comment>
<proteinExistence type="inferred from homology"/>
<dbReference type="InterPro" id="IPR024478">
    <property type="entry name" value="HlyB_4HB_MCP"/>
</dbReference>
<evidence type="ECO:0000259" key="7">
    <source>
        <dbReference type="PROSITE" id="PS50885"/>
    </source>
</evidence>
<dbReference type="SMART" id="SM00304">
    <property type="entry name" value="HAMP"/>
    <property type="match status" value="1"/>
</dbReference>
<dbReference type="CDD" id="cd19411">
    <property type="entry name" value="MCP2201-like_sensor"/>
    <property type="match status" value="1"/>
</dbReference>
<keyword evidence="5" id="KW-1133">Transmembrane helix</keyword>
<feature type="transmembrane region" description="Helical" evidence="5">
    <location>
        <begin position="206"/>
        <end position="227"/>
    </location>
</feature>
<protein>
    <submittedName>
        <fullName evidence="8">HAMP domain-containing protein</fullName>
    </submittedName>
</protein>
<keyword evidence="1" id="KW-0145">Chemotaxis</keyword>